<dbReference type="AlphaFoldDB" id="A0ABD5V7V6"/>
<dbReference type="PANTHER" id="PTHR43776">
    <property type="entry name" value="TRANSPORT ATP-BINDING PROTEIN"/>
    <property type="match status" value="1"/>
</dbReference>
<evidence type="ECO:0000256" key="5">
    <source>
        <dbReference type="SAM" id="MobiDB-lite"/>
    </source>
</evidence>
<dbReference type="PROSITE" id="PS00211">
    <property type="entry name" value="ABC_TRANSPORTER_1"/>
    <property type="match status" value="1"/>
</dbReference>
<dbReference type="InterPro" id="IPR027417">
    <property type="entry name" value="P-loop_NTPase"/>
</dbReference>
<evidence type="ECO:0000256" key="4">
    <source>
        <dbReference type="ARBA" id="ARBA00022840"/>
    </source>
</evidence>
<evidence type="ECO:0000256" key="3">
    <source>
        <dbReference type="ARBA" id="ARBA00022741"/>
    </source>
</evidence>
<dbReference type="GO" id="GO:0005524">
    <property type="term" value="F:ATP binding"/>
    <property type="evidence" value="ECO:0007669"/>
    <property type="project" value="UniProtKB-KW"/>
</dbReference>
<dbReference type="RefSeq" id="WP_336348637.1">
    <property type="nucleotide sequence ID" value="NZ_JAZAQL010000001.1"/>
</dbReference>
<evidence type="ECO:0000313" key="8">
    <source>
        <dbReference type="Proteomes" id="UP001596395"/>
    </source>
</evidence>
<dbReference type="InterPro" id="IPR017871">
    <property type="entry name" value="ABC_transporter-like_CS"/>
</dbReference>
<dbReference type="Pfam" id="PF00005">
    <property type="entry name" value="ABC_tran"/>
    <property type="match status" value="1"/>
</dbReference>
<keyword evidence="3" id="KW-0547">Nucleotide-binding</keyword>
<dbReference type="EMBL" id="JBHSXN010000001">
    <property type="protein sequence ID" value="MFC6951614.1"/>
    <property type="molecule type" value="Genomic_DNA"/>
</dbReference>
<feature type="domain" description="ABC transporter" evidence="6">
    <location>
        <begin position="44"/>
        <end position="323"/>
    </location>
</feature>
<dbReference type="SUPFAM" id="SSF52540">
    <property type="entry name" value="P-loop containing nucleoside triphosphate hydrolases"/>
    <property type="match status" value="1"/>
</dbReference>
<comment type="caution">
    <text evidence="7">The sequence shown here is derived from an EMBL/GenBank/DDBJ whole genome shotgun (WGS) entry which is preliminary data.</text>
</comment>
<keyword evidence="8" id="KW-1185">Reference proteome</keyword>
<evidence type="ECO:0000313" key="7">
    <source>
        <dbReference type="EMBL" id="MFC6951614.1"/>
    </source>
</evidence>
<comment type="similarity">
    <text evidence="1">Belongs to the ABC transporter superfamily.</text>
</comment>
<dbReference type="PANTHER" id="PTHR43776:SF7">
    <property type="entry name" value="D,D-DIPEPTIDE TRANSPORT ATP-BINDING PROTEIN DDPF-RELATED"/>
    <property type="match status" value="1"/>
</dbReference>
<evidence type="ECO:0000256" key="2">
    <source>
        <dbReference type="ARBA" id="ARBA00022448"/>
    </source>
</evidence>
<reference evidence="7 8" key="1">
    <citation type="journal article" date="2019" name="Int. J. Syst. Evol. Microbiol.">
        <title>The Global Catalogue of Microorganisms (GCM) 10K type strain sequencing project: providing services to taxonomists for standard genome sequencing and annotation.</title>
        <authorList>
            <consortium name="The Broad Institute Genomics Platform"/>
            <consortium name="The Broad Institute Genome Sequencing Center for Infectious Disease"/>
            <person name="Wu L."/>
            <person name="Ma J."/>
        </authorList>
    </citation>
    <scope>NUCLEOTIDE SEQUENCE [LARGE SCALE GENOMIC DNA]</scope>
    <source>
        <strain evidence="7 8">GX26</strain>
    </source>
</reference>
<dbReference type="CDD" id="cd03257">
    <property type="entry name" value="ABC_NikE_OppD_transporters"/>
    <property type="match status" value="1"/>
</dbReference>
<keyword evidence="2" id="KW-0813">Transport</keyword>
<sequence length="507" mass="55089">MTDEPARDDRDDRDDEPATDDEYATADGVARRPADRGADGEPLVTVDGLKKHYPITKGLLRRQVGTVKAVDGVDFTLHRGETLGLVGESGCGKSTAATSLLRLEDPTAGEIRYHGKLPADDDSRSLLDRVRDGFRGDDEADRDPRDVAGFSDAQLKRFRRQAQMVFQDPTSSFDPRMTVGESVAEPLEIHGLTDPERQDEIVSDLLERVGLEAADADRYPHEFSGGQKQRIALARALVVNPELVVADEPVSALDVSIQAEILSLINDLQERFGLSMLFISHDLGVVKEVCDRVAVMYLGEIVEVAPTEELFADPQHPYTQALLSSIPNPDPRQRGLGVELTGDVPSPENPPSGCRFHTRCPKVIQPDAYDFDQSAWRRVLDLRHDVEGGEFDGDAAMDLARTHADVEDASDLRSDAVDDAVRAEYDLPDALGDDDAERVLADAIDALANGNADAAASVLGDAFTTPCEQDAPKTRAVDDDHDVACHLLDDHAVADDRATIANEASGD</sequence>
<proteinExistence type="inferred from homology"/>
<dbReference type="Proteomes" id="UP001596395">
    <property type="component" value="Unassembled WGS sequence"/>
</dbReference>
<feature type="compositionally biased region" description="Acidic residues" evidence="5">
    <location>
        <begin position="11"/>
        <end position="24"/>
    </location>
</feature>
<dbReference type="Pfam" id="PF08352">
    <property type="entry name" value="oligo_HPY"/>
    <property type="match status" value="1"/>
</dbReference>
<dbReference type="Gene3D" id="3.40.50.300">
    <property type="entry name" value="P-loop containing nucleotide triphosphate hydrolases"/>
    <property type="match status" value="1"/>
</dbReference>
<dbReference type="InterPro" id="IPR013563">
    <property type="entry name" value="Oligopep_ABC_C"/>
</dbReference>
<dbReference type="InterPro" id="IPR050319">
    <property type="entry name" value="ABC_transp_ATP-bind"/>
</dbReference>
<dbReference type="SMART" id="SM00382">
    <property type="entry name" value="AAA"/>
    <property type="match status" value="1"/>
</dbReference>
<dbReference type="InterPro" id="IPR003593">
    <property type="entry name" value="AAA+_ATPase"/>
</dbReference>
<dbReference type="PROSITE" id="PS50893">
    <property type="entry name" value="ABC_TRANSPORTER_2"/>
    <property type="match status" value="1"/>
</dbReference>
<dbReference type="InterPro" id="IPR003439">
    <property type="entry name" value="ABC_transporter-like_ATP-bd"/>
</dbReference>
<keyword evidence="4 7" id="KW-0067">ATP-binding</keyword>
<evidence type="ECO:0000259" key="6">
    <source>
        <dbReference type="PROSITE" id="PS50893"/>
    </source>
</evidence>
<organism evidence="7 8">
    <name type="scientific">Halorubellus litoreus</name>
    <dbReference type="NCBI Taxonomy" id="755308"/>
    <lineage>
        <taxon>Archaea</taxon>
        <taxon>Methanobacteriati</taxon>
        <taxon>Methanobacteriota</taxon>
        <taxon>Stenosarchaea group</taxon>
        <taxon>Halobacteria</taxon>
        <taxon>Halobacteriales</taxon>
        <taxon>Halorubellaceae</taxon>
        <taxon>Halorubellus</taxon>
    </lineage>
</organism>
<evidence type="ECO:0000256" key="1">
    <source>
        <dbReference type="ARBA" id="ARBA00005417"/>
    </source>
</evidence>
<accession>A0ABD5V7V6</accession>
<feature type="compositionally biased region" description="Basic and acidic residues" evidence="5">
    <location>
        <begin position="29"/>
        <end position="39"/>
    </location>
</feature>
<feature type="region of interest" description="Disordered" evidence="5">
    <location>
        <begin position="1"/>
        <end position="44"/>
    </location>
</feature>
<feature type="compositionally biased region" description="Basic and acidic residues" evidence="5">
    <location>
        <begin position="1"/>
        <end position="10"/>
    </location>
</feature>
<gene>
    <name evidence="7" type="ORF">ACFQGB_01945</name>
</gene>
<dbReference type="NCBIfam" id="TIGR01727">
    <property type="entry name" value="oligo_HPY"/>
    <property type="match status" value="1"/>
</dbReference>
<name>A0ABD5V7V6_9EURY</name>
<protein>
    <submittedName>
        <fullName evidence="7">ABC transporter ATP-binding protein</fullName>
    </submittedName>
</protein>
<dbReference type="GO" id="GO:0055085">
    <property type="term" value="P:transmembrane transport"/>
    <property type="evidence" value="ECO:0007669"/>
    <property type="project" value="UniProtKB-ARBA"/>
</dbReference>